<comment type="caution">
    <text evidence="2">The sequence shown here is derived from an EMBL/GenBank/DDBJ whole genome shotgun (WGS) entry which is preliminary data.</text>
</comment>
<proteinExistence type="predicted"/>
<dbReference type="InterPro" id="IPR000182">
    <property type="entry name" value="GNAT_dom"/>
</dbReference>
<dbReference type="SUPFAM" id="SSF55729">
    <property type="entry name" value="Acyl-CoA N-acyltransferases (Nat)"/>
    <property type="match status" value="1"/>
</dbReference>
<keyword evidence="3" id="KW-1185">Reference proteome</keyword>
<dbReference type="Pfam" id="PF00583">
    <property type="entry name" value="Acetyltransf_1"/>
    <property type="match status" value="1"/>
</dbReference>
<dbReference type="GO" id="GO:0016747">
    <property type="term" value="F:acyltransferase activity, transferring groups other than amino-acyl groups"/>
    <property type="evidence" value="ECO:0007669"/>
    <property type="project" value="InterPro"/>
</dbReference>
<feature type="domain" description="N-acetyltransferase" evidence="1">
    <location>
        <begin position="117"/>
        <end position="178"/>
    </location>
</feature>
<organism evidence="2 3">
    <name type="scientific">Hymenobacter lutimineralis</name>
    <dbReference type="NCBI Taxonomy" id="2606448"/>
    <lineage>
        <taxon>Bacteria</taxon>
        <taxon>Pseudomonadati</taxon>
        <taxon>Bacteroidota</taxon>
        <taxon>Cytophagia</taxon>
        <taxon>Cytophagales</taxon>
        <taxon>Hymenobacteraceae</taxon>
        <taxon>Hymenobacter</taxon>
    </lineage>
</organism>
<evidence type="ECO:0000259" key="1">
    <source>
        <dbReference type="Pfam" id="PF00583"/>
    </source>
</evidence>
<sequence>MHTLVLPARRLTTSDESWAAGLLAEAYAADPLFGPEPNCPTQPNYYLRLVVRYALRTGCVYASPSGQAVAVWLPAEAADFSWQQVLKAGQLAWPLGVGWSRFWRLVGWQHQQDEIRQQVLPLPHHYLLALGVRPGVQRRGEGRALLRASLAALGARYAPCYANVHTLAAVHFGQRLGFEVASYGELPGPGLPVPCWGMVRPAAPV</sequence>
<dbReference type="InterPro" id="IPR016181">
    <property type="entry name" value="Acyl_CoA_acyltransferase"/>
</dbReference>
<reference evidence="2 3" key="1">
    <citation type="submission" date="2019-08" db="EMBL/GenBank/DDBJ databases">
        <authorList>
            <person name="Seo M.-J."/>
        </authorList>
    </citation>
    <scope>NUCLEOTIDE SEQUENCE [LARGE SCALE GENOMIC DNA]</scope>
    <source>
        <strain evidence="2 3">KIGAM108</strain>
    </source>
</reference>
<protein>
    <recommendedName>
        <fullName evidence="1">N-acetyltransferase domain-containing protein</fullName>
    </recommendedName>
</protein>
<accession>A0A5D6UTX2</accession>
<evidence type="ECO:0000313" key="2">
    <source>
        <dbReference type="EMBL" id="TYZ06933.1"/>
    </source>
</evidence>
<gene>
    <name evidence="2" type="ORF">FY528_16820</name>
</gene>
<evidence type="ECO:0000313" key="3">
    <source>
        <dbReference type="Proteomes" id="UP000322791"/>
    </source>
</evidence>
<dbReference type="EMBL" id="VTHL01000020">
    <property type="protein sequence ID" value="TYZ06933.1"/>
    <property type="molecule type" value="Genomic_DNA"/>
</dbReference>
<name>A0A5D6UTX2_9BACT</name>
<dbReference type="AlphaFoldDB" id="A0A5D6UTX2"/>
<dbReference type="RefSeq" id="WP_149072187.1">
    <property type="nucleotide sequence ID" value="NZ_VTHL01000020.1"/>
</dbReference>
<dbReference type="Gene3D" id="3.40.630.30">
    <property type="match status" value="1"/>
</dbReference>
<dbReference type="Proteomes" id="UP000322791">
    <property type="component" value="Unassembled WGS sequence"/>
</dbReference>